<dbReference type="InterPro" id="IPR023753">
    <property type="entry name" value="FAD/NAD-binding_dom"/>
</dbReference>
<evidence type="ECO:0000256" key="1">
    <source>
        <dbReference type="ARBA" id="ARBA00001974"/>
    </source>
</evidence>
<proteinExistence type="predicted"/>
<comment type="caution">
    <text evidence="7">The sequence shown here is derived from an EMBL/GenBank/DDBJ whole genome shotgun (WGS) entry which is preliminary data.</text>
</comment>
<evidence type="ECO:0000313" key="8">
    <source>
        <dbReference type="Proteomes" id="UP000225108"/>
    </source>
</evidence>
<evidence type="ECO:0000259" key="6">
    <source>
        <dbReference type="Pfam" id="PF14759"/>
    </source>
</evidence>
<dbReference type="SUPFAM" id="SSF55424">
    <property type="entry name" value="FAD/NAD-linked reductases, dimerisation (C-terminal) domain"/>
    <property type="match status" value="1"/>
</dbReference>
<dbReference type="InterPro" id="IPR050446">
    <property type="entry name" value="FAD-oxidoreductase/Apoptosis"/>
</dbReference>
<dbReference type="AlphaFoldDB" id="A0A2G3PGI1"/>
<dbReference type="Gene3D" id="3.30.390.30">
    <property type="match status" value="1"/>
</dbReference>
<dbReference type="EMBL" id="PEBD01000011">
    <property type="protein sequence ID" value="PHV64924.1"/>
    <property type="molecule type" value="Genomic_DNA"/>
</dbReference>
<reference evidence="7 8" key="1">
    <citation type="submission" date="2017-10" db="EMBL/GenBank/DDBJ databases">
        <title>The draft genome sequence of Williamsia sp. BULT 1.1 isolated from the semi-arid grassland soils from South Africa.</title>
        <authorList>
            <person name="Kabwe M.H."/>
            <person name="Govender N."/>
            <person name="Mutseka Lunga P."/>
            <person name="Vikram S."/>
            <person name="Makhalanyane T.P."/>
        </authorList>
    </citation>
    <scope>NUCLEOTIDE SEQUENCE [LARGE SCALE GENOMIC DNA]</scope>
    <source>
        <strain evidence="7 8">BULT 1.1</strain>
    </source>
</reference>
<dbReference type="GO" id="GO:0005737">
    <property type="term" value="C:cytoplasm"/>
    <property type="evidence" value="ECO:0007669"/>
    <property type="project" value="TreeGrafter"/>
</dbReference>
<gene>
    <name evidence="7" type="ORF">CSW57_21925</name>
</gene>
<dbReference type="PRINTS" id="PR00368">
    <property type="entry name" value="FADPNR"/>
</dbReference>
<evidence type="ECO:0000256" key="3">
    <source>
        <dbReference type="ARBA" id="ARBA00022827"/>
    </source>
</evidence>
<name>A0A2G3PGI1_WILMA</name>
<keyword evidence="3" id="KW-0274">FAD</keyword>
<keyword evidence="4" id="KW-0560">Oxidoreductase</keyword>
<evidence type="ECO:0000256" key="2">
    <source>
        <dbReference type="ARBA" id="ARBA00022630"/>
    </source>
</evidence>
<dbReference type="Gene3D" id="3.50.50.60">
    <property type="entry name" value="FAD/NAD(P)-binding domain"/>
    <property type="match status" value="2"/>
</dbReference>
<sequence length="412" mass="43452">MPNMKSFVIVGAGMAGARAAESLRNKGFDDRIFLVGDEGRLPYERPPLSKECLVGSKPLDTTTIREWDQWMELAVHLVLNDPVATLDTAGGAVRLASGIEIKADKVLLATGGRANVLDVAGADLPGIHTLRTAVDADALGDRLRRGRAKVAVIGGGLLAIEVASAAATLGNDVTWMVRSRHPLTAAVGAHAADNLAGRYATSDITIMTSVAVAGFEGRNKVQGVALDDGRIIEADIVLVATGQSPAAGYLDRSVIDSRHGVQVDGRLETTVPGVFAAGDLASFVDPFIGGRVRHGTWLNAQQQGDYVAGAMMGEPEPFRSVPWYWSDHHDLNVQVVGRIDETANIVTRVHSDDSVSYFYLAGSTIVGAVGINAARDVRGAMLLMEKGTGIDAVALEDITTDVRRMGAKVAAL</sequence>
<feature type="domain" description="Reductase C-terminal" evidence="6">
    <location>
        <begin position="323"/>
        <end position="405"/>
    </location>
</feature>
<evidence type="ECO:0000313" key="7">
    <source>
        <dbReference type="EMBL" id="PHV64924.1"/>
    </source>
</evidence>
<dbReference type="InterPro" id="IPR028202">
    <property type="entry name" value="Reductase_C"/>
</dbReference>
<dbReference type="GO" id="GO:0016651">
    <property type="term" value="F:oxidoreductase activity, acting on NAD(P)H"/>
    <property type="evidence" value="ECO:0007669"/>
    <property type="project" value="TreeGrafter"/>
</dbReference>
<organism evidence="7 8">
    <name type="scientific">Williamsia marianensis</name>
    <dbReference type="NCBI Taxonomy" id="85044"/>
    <lineage>
        <taxon>Bacteria</taxon>
        <taxon>Bacillati</taxon>
        <taxon>Actinomycetota</taxon>
        <taxon>Actinomycetes</taxon>
        <taxon>Mycobacteriales</taxon>
        <taxon>Nocardiaceae</taxon>
        <taxon>Williamsia</taxon>
    </lineage>
</organism>
<dbReference type="SUPFAM" id="SSF51905">
    <property type="entry name" value="FAD/NAD(P)-binding domain"/>
    <property type="match status" value="2"/>
</dbReference>
<evidence type="ECO:0000256" key="4">
    <source>
        <dbReference type="ARBA" id="ARBA00023002"/>
    </source>
</evidence>
<accession>A0A2G3PGI1</accession>
<dbReference type="Pfam" id="PF07992">
    <property type="entry name" value="Pyr_redox_2"/>
    <property type="match status" value="1"/>
</dbReference>
<dbReference type="InterPro" id="IPR016156">
    <property type="entry name" value="FAD/NAD-linked_Rdtase_dimer_sf"/>
</dbReference>
<dbReference type="InterPro" id="IPR036188">
    <property type="entry name" value="FAD/NAD-bd_sf"/>
</dbReference>
<feature type="domain" description="FAD/NAD(P)-binding" evidence="5">
    <location>
        <begin position="6"/>
        <end position="304"/>
    </location>
</feature>
<evidence type="ECO:0000259" key="5">
    <source>
        <dbReference type="Pfam" id="PF07992"/>
    </source>
</evidence>
<dbReference type="Proteomes" id="UP000225108">
    <property type="component" value="Unassembled WGS sequence"/>
</dbReference>
<dbReference type="PRINTS" id="PR00411">
    <property type="entry name" value="PNDRDTASEI"/>
</dbReference>
<dbReference type="PANTHER" id="PTHR43557">
    <property type="entry name" value="APOPTOSIS-INDUCING FACTOR 1"/>
    <property type="match status" value="1"/>
</dbReference>
<dbReference type="PANTHER" id="PTHR43557:SF2">
    <property type="entry name" value="RIESKE DOMAIN-CONTAINING PROTEIN-RELATED"/>
    <property type="match status" value="1"/>
</dbReference>
<comment type="cofactor">
    <cofactor evidence="1">
        <name>FAD</name>
        <dbReference type="ChEBI" id="CHEBI:57692"/>
    </cofactor>
</comment>
<protein>
    <submittedName>
        <fullName evidence="7">Pyridine nucleotide-disulfide oxidoreductase</fullName>
    </submittedName>
</protein>
<dbReference type="Pfam" id="PF14759">
    <property type="entry name" value="Reductase_C"/>
    <property type="match status" value="1"/>
</dbReference>
<keyword evidence="2" id="KW-0285">Flavoprotein</keyword>